<dbReference type="InterPro" id="IPR011042">
    <property type="entry name" value="6-blade_b-propeller_TolB-like"/>
</dbReference>
<feature type="transmembrane region" description="Helical" evidence="1">
    <location>
        <begin position="454"/>
        <end position="483"/>
    </location>
</feature>
<dbReference type="RefSeq" id="XP_022323784.1">
    <property type="nucleotide sequence ID" value="XM_022468076.1"/>
</dbReference>
<dbReference type="Proteomes" id="UP000694844">
    <property type="component" value="Chromosome 3"/>
</dbReference>
<gene>
    <name evidence="3 4 5 6 7" type="primary">LOC111124854</name>
</gene>
<dbReference type="Gene3D" id="2.120.10.30">
    <property type="entry name" value="TolB, C-terminal domain"/>
    <property type="match status" value="1"/>
</dbReference>
<evidence type="ECO:0000313" key="6">
    <source>
        <dbReference type="RefSeq" id="XP_022323785.1"/>
    </source>
</evidence>
<evidence type="ECO:0000256" key="1">
    <source>
        <dbReference type="SAM" id="Phobius"/>
    </source>
</evidence>
<dbReference type="SUPFAM" id="SSF63829">
    <property type="entry name" value="Calcium-dependent phosphotriesterase"/>
    <property type="match status" value="1"/>
</dbReference>
<evidence type="ECO:0000313" key="7">
    <source>
        <dbReference type="RefSeq" id="XP_022323786.1"/>
    </source>
</evidence>
<dbReference type="RefSeq" id="XP_022323785.1">
    <property type="nucleotide sequence ID" value="XM_022468077.1"/>
</dbReference>
<keyword evidence="1" id="KW-0472">Membrane</keyword>
<name>A0A8B8D8C0_CRAVI</name>
<evidence type="ECO:0000313" key="5">
    <source>
        <dbReference type="RefSeq" id="XP_022323784.1"/>
    </source>
</evidence>
<dbReference type="OrthoDB" id="6265224at2759"/>
<keyword evidence="1" id="KW-0812">Transmembrane</keyword>
<evidence type="ECO:0000313" key="2">
    <source>
        <dbReference type="Proteomes" id="UP000694844"/>
    </source>
</evidence>
<dbReference type="KEGG" id="cvn:111124854"/>
<dbReference type="RefSeq" id="XP_022323782.1">
    <property type="nucleotide sequence ID" value="XM_022468074.1"/>
</dbReference>
<feature type="transmembrane region" description="Helical" evidence="1">
    <location>
        <begin position="490"/>
        <end position="508"/>
    </location>
</feature>
<organism evidence="2 5">
    <name type="scientific">Crassostrea virginica</name>
    <name type="common">Eastern oyster</name>
    <dbReference type="NCBI Taxonomy" id="6565"/>
    <lineage>
        <taxon>Eukaryota</taxon>
        <taxon>Metazoa</taxon>
        <taxon>Spiralia</taxon>
        <taxon>Lophotrochozoa</taxon>
        <taxon>Mollusca</taxon>
        <taxon>Bivalvia</taxon>
        <taxon>Autobranchia</taxon>
        <taxon>Pteriomorphia</taxon>
        <taxon>Ostreida</taxon>
        <taxon>Ostreoidea</taxon>
        <taxon>Ostreidae</taxon>
        <taxon>Crassostrea</taxon>
    </lineage>
</organism>
<sequence>MNRHKRIKKRRIKEITDRSLRLKEELQLLEHLLDGLSMFLAPNPIQKIKNKVTFMVNCETQYEHTVNKPVKFLRFIKRCPLYNTREMPKVLEPYRYVMKKGCADPECFLPVHDGYIEYRKPIRKNTKIKTSYQLSVELPVLKDSFMLPGPMNCLDICFVRPNLFWVNNGNNIILTNTKGDMLRSINSSYSFTANENEIMYVDRDFSIQNLSYDREKSILFVRRPSLWLPLSIHCCQSKGDLLVGMVSSISNPAKARIARYNELGVVKQSIYQSKEGRVLYRYPRYITENRNGDIVVSDVLRGRIVVTNYEGEFRFFSPVENPRGICTDRWSRILVVCRYSKDVLVLDKNGLFLIYLRIEESPGIVRTAFRNLQLMLFHTKGHDRKKLCLSYDDHKNVLWVGSNDSNTVSGYKEEPGGLTFKETLLLWLRFIWTFIIGIIAILKESTIWKLAKSFVSTFFVTVFLSCITTLPMSIIFFTFLYLISGYIFEFIILVVIVLCCYSLMSAYLL</sequence>
<keyword evidence="1" id="KW-1133">Transmembrane helix</keyword>
<evidence type="ECO:0000313" key="3">
    <source>
        <dbReference type="RefSeq" id="XP_022323782.1"/>
    </source>
</evidence>
<feature type="transmembrane region" description="Helical" evidence="1">
    <location>
        <begin position="424"/>
        <end position="442"/>
    </location>
</feature>
<dbReference type="AlphaFoldDB" id="A0A8B8D8C0"/>
<reference evidence="3 4" key="1">
    <citation type="submission" date="2025-04" db="UniProtKB">
        <authorList>
            <consortium name="RefSeq"/>
        </authorList>
    </citation>
    <scope>IDENTIFICATION</scope>
    <source>
        <tissue evidence="3 4">Whole sample</tissue>
    </source>
</reference>
<dbReference type="RefSeq" id="XP_022323786.1">
    <property type="nucleotide sequence ID" value="XM_022468078.1"/>
</dbReference>
<proteinExistence type="predicted"/>
<keyword evidence="2" id="KW-1185">Reference proteome</keyword>
<dbReference type="RefSeq" id="XP_022323783.1">
    <property type="nucleotide sequence ID" value="XM_022468075.1"/>
</dbReference>
<accession>A0A8B8D8C0</accession>
<protein>
    <submittedName>
        <fullName evidence="3 4">Uncharacterized protein LOC111124854 isoform X1</fullName>
    </submittedName>
</protein>
<evidence type="ECO:0000313" key="4">
    <source>
        <dbReference type="RefSeq" id="XP_022323783.1"/>
    </source>
</evidence>
<dbReference type="GeneID" id="111124854"/>